<evidence type="ECO:0000256" key="10">
    <source>
        <dbReference type="SAM" id="Phobius"/>
    </source>
</evidence>
<comment type="similarity">
    <text evidence="2 8">Belongs to the peptidase A24 family.</text>
</comment>
<keyword evidence="6 10" id="KW-1133">Transmembrane helix</keyword>
<protein>
    <recommendedName>
        <fullName evidence="9">Prepilin leader peptidase/N-methyltransferase</fullName>
        <ecNumber evidence="9">2.1.1.-</ecNumber>
        <ecNumber evidence="9">3.4.23.43</ecNumber>
    </recommendedName>
</protein>
<dbReference type="Pfam" id="PF01478">
    <property type="entry name" value="Peptidase_A24"/>
    <property type="match status" value="1"/>
</dbReference>
<feature type="domain" description="Prepilin type IV endopeptidase peptidase" evidence="11">
    <location>
        <begin position="126"/>
        <end position="231"/>
    </location>
</feature>
<dbReference type="GO" id="GO:0032259">
    <property type="term" value="P:methylation"/>
    <property type="evidence" value="ECO:0007669"/>
    <property type="project" value="UniProtKB-KW"/>
</dbReference>
<dbReference type="OrthoDB" id="9789291at2"/>
<keyword evidence="9" id="KW-0808">Transferase</keyword>
<dbReference type="Proteomes" id="UP000319523">
    <property type="component" value="Unassembled WGS sequence"/>
</dbReference>
<evidence type="ECO:0000313" key="14">
    <source>
        <dbReference type="Proteomes" id="UP000319523"/>
    </source>
</evidence>
<evidence type="ECO:0000256" key="3">
    <source>
        <dbReference type="ARBA" id="ARBA00022475"/>
    </source>
</evidence>
<dbReference type="PANTHER" id="PTHR30487">
    <property type="entry name" value="TYPE 4 PREPILIN-LIKE PROTEINS LEADER PEPTIDE-PROCESSING ENZYME"/>
    <property type="match status" value="1"/>
</dbReference>
<feature type="domain" description="Prepilin peptidase A24 N-terminal" evidence="12">
    <location>
        <begin position="14"/>
        <end position="112"/>
    </location>
</feature>
<accession>A0A506V5Q4</accession>
<keyword evidence="7 10" id="KW-0472">Membrane</keyword>
<dbReference type="Gene3D" id="1.20.120.1220">
    <property type="match status" value="1"/>
</dbReference>
<evidence type="ECO:0000256" key="5">
    <source>
        <dbReference type="ARBA" id="ARBA00022692"/>
    </source>
</evidence>
<feature type="transmembrane region" description="Helical" evidence="10">
    <location>
        <begin position="203"/>
        <end position="233"/>
    </location>
</feature>
<reference evidence="13 14" key="1">
    <citation type="submission" date="2019-06" db="EMBL/GenBank/DDBJ databases">
        <authorList>
            <person name="Yang Y."/>
        </authorList>
    </citation>
    <scope>NUCLEOTIDE SEQUENCE [LARGE SCALE GENOMIC DNA]</scope>
    <source>
        <strain evidence="13 14">BIT-26</strain>
    </source>
</reference>
<dbReference type="InterPro" id="IPR010627">
    <property type="entry name" value="Prepilin_pept_A24_N"/>
</dbReference>
<feature type="transmembrane region" description="Helical" evidence="10">
    <location>
        <begin position="142"/>
        <end position="163"/>
    </location>
</feature>
<evidence type="ECO:0000313" key="13">
    <source>
        <dbReference type="EMBL" id="TPW41231.1"/>
    </source>
</evidence>
<dbReference type="InterPro" id="IPR014032">
    <property type="entry name" value="Peptidase_A24A_bac"/>
</dbReference>
<dbReference type="GO" id="GO:0004190">
    <property type="term" value="F:aspartic-type endopeptidase activity"/>
    <property type="evidence" value="ECO:0007669"/>
    <property type="project" value="UniProtKB-EC"/>
</dbReference>
<evidence type="ECO:0000256" key="8">
    <source>
        <dbReference type="RuleBase" id="RU003793"/>
    </source>
</evidence>
<keyword evidence="9" id="KW-0511">Multifunctional enzyme</keyword>
<evidence type="ECO:0000256" key="9">
    <source>
        <dbReference type="RuleBase" id="RU003794"/>
    </source>
</evidence>
<keyword evidence="9" id="KW-0489">Methyltransferase</keyword>
<keyword evidence="14" id="KW-1185">Reference proteome</keyword>
<organism evidence="13 14">
    <name type="scientific">Mixta tenebrionis</name>
    <dbReference type="NCBI Taxonomy" id="2562439"/>
    <lineage>
        <taxon>Bacteria</taxon>
        <taxon>Pseudomonadati</taxon>
        <taxon>Pseudomonadota</taxon>
        <taxon>Gammaproteobacteria</taxon>
        <taxon>Enterobacterales</taxon>
        <taxon>Erwiniaceae</taxon>
        <taxon>Mixta</taxon>
    </lineage>
</organism>
<dbReference type="AlphaFoldDB" id="A0A506V5Q4"/>
<gene>
    <name evidence="13" type="ORF">FKM52_15360</name>
</gene>
<dbReference type="PANTHER" id="PTHR30487:SF0">
    <property type="entry name" value="PREPILIN LEADER PEPTIDASE_N-METHYLTRANSFERASE-RELATED"/>
    <property type="match status" value="1"/>
</dbReference>
<evidence type="ECO:0000256" key="2">
    <source>
        <dbReference type="ARBA" id="ARBA00005801"/>
    </source>
</evidence>
<comment type="subcellular location">
    <subcellularLocation>
        <location evidence="1">Cell inner membrane</location>
        <topology evidence="1">Multi-pass membrane protein</topology>
    </subcellularLocation>
    <subcellularLocation>
        <location evidence="9">Cell membrane</location>
        <topology evidence="9">Multi-pass membrane protein</topology>
    </subcellularLocation>
</comment>
<keyword evidence="3" id="KW-1003">Cell membrane</keyword>
<dbReference type="PRINTS" id="PR00864">
    <property type="entry name" value="PREPILNPTASE"/>
</dbReference>
<proteinExistence type="inferred from homology"/>
<evidence type="ECO:0000256" key="4">
    <source>
        <dbReference type="ARBA" id="ARBA00022519"/>
    </source>
</evidence>
<dbReference type="EC" id="3.4.23.43" evidence="9"/>
<evidence type="ECO:0000256" key="6">
    <source>
        <dbReference type="ARBA" id="ARBA00022989"/>
    </source>
</evidence>
<comment type="catalytic activity">
    <reaction evidence="9">
        <text>Typically cleaves a -Gly-|-Phe- bond to release an N-terminal, basic peptide of 5-8 residues from type IV prepilin, and then N-methylates the new N-terminal amino group, the methyl donor being S-adenosyl-L-methionine.</text>
        <dbReference type="EC" id="3.4.23.43"/>
    </reaction>
</comment>
<dbReference type="InterPro" id="IPR000045">
    <property type="entry name" value="Prepilin_IV_endopep_pep"/>
</dbReference>
<dbReference type="Pfam" id="PF06750">
    <property type="entry name" value="A24_N_bact"/>
    <property type="match status" value="1"/>
</dbReference>
<dbReference type="GO" id="GO:0006465">
    <property type="term" value="P:signal peptide processing"/>
    <property type="evidence" value="ECO:0007669"/>
    <property type="project" value="TreeGrafter"/>
</dbReference>
<feature type="transmembrane region" description="Helical" evidence="10">
    <location>
        <begin position="169"/>
        <end position="191"/>
    </location>
</feature>
<comment type="caution">
    <text evidence="13">The sequence shown here is derived from an EMBL/GenBank/DDBJ whole genome shotgun (WGS) entry which is preliminary data.</text>
</comment>
<feature type="transmembrane region" description="Helical" evidence="10">
    <location>
        <begin position="117"/>
        <end position="135"/>
    </location>
</feature>
<keyword evidence="4" id="KW-0997">Cell inner membrane</keyword>
<dbReference type="EC" id="2.1.1.-" evidence="9"/>
<dbReference type="InterPro" id="IPR050882">
    <property type="entry name" value="Prepilin_peptidase/N-MTase"/>
</dbReference>
<comment type="function">
    <text evidence="9">Plays an essential role in type IV pili and type II pseudopili formation by proteolytically removing the leader sequence from substrate proteins and subsequently monomethylating the alpha-amino group of the newly exposed N-terminal phenylalanine.</text>
</comment>
<dbReference type="EMBL" id="VHQI01000009">
    <property type="protein sequence ID" value="TPW41231.1"/>
    <property type="molecule type" value="Genomic_DNA"/>
</dbReference>
<name>A0A506V5Q4_9GAMM</name>
<sequence>MSMSANEWLACMLLTGLVAGSVLNCVIWRLPVMMRRADSNTKEDGFPERFNLFLPRSCCPCCLQTIPFYHNIPLLSWLLLRGRCHHCRVSISLRYPLIELTTALCTGWIAWCWPPGWYALCLASGSWLLIALLAIDLEQMLLPDVLTLPLLWLGLLANLHGAIAPLADAVVGAVTGYLFLWIFYWSFLLLSGKEGLGYGDFKLLAALGAWCGWQRLPILLTAASLAGIGLFLLLRLTGRLREDGAFPFGPCLAIAGWWQMVTPLAMW</sequence>
<dbReference type="GO" id="GO:0008168">
    <property type="term" value="F:methyltransferase activity"/>
    <property type="evidence" value="ECO:0007669"/>
    <property type="project" value="UniProtKB-KW"/>
</dbReference>
<dbReference type="GO" id="GO:0005886">
    <property type="term" value="C:plasma membrane"/>
    <property type="evidence" value="ECO:0007669"/>
    <property type="project" value="UniProtKB-SubCell"/>
</dbReference>
<evidence type="ECO:0000256" key="1">
    <source>
        <dbReference type="ARBA" id="ARBA00004429"/>
    </source>
</evidence>
<evidence type="ECO:0000259" key="11">
    <source>
        <dbReference type="Pfam" id="PF01478"/>
    </source>
</evidence>
<keyword evidence="9" id="KW-0645">Protease</keyword>
<evidence type="ECO:0000259" key="12">
    <source>
        <dbReference type="Pfam" id="PF06750"/>
    </source>
</evidence>
<evidence type="ECO:0000256" key="7">
    <source>
        <dbReference type="ARBA" id="ARBA00023136"/>
    </source>
</evidence>
<keyword evidence="5 9" id="KW-0812">Transmembrane</keyword>
<keyword evidence="9" id="KW-0378">Hydrolase</keyword>